<dbReference type="OrthoDB" id="270318at2759"/>
<evidence type="ECO:0000313" key="3">
    <source>
        <dbReference type="Proteomes" id="UP000053201"/>
    </source>
</evidence>
<dbReference type="STRING" id="645134.A0A0L0H8L1"/>
<reference evidence="2 3" key="1">
    <citation type="submission" date="2009-08" db="EMBL/GenBank/DDBJ databases">
        <title>The Genome Sequence of Spizellomyces punctatus strain DAOM BR117.</title>
        <authorList>
            <consortium name="The Broad Institute Genome Sequencing Platform"/>
            <person name="Russ C."/>
            <person name="Cuomo C."/>
            <person name="Shea T."/>
            <person name="Young S.K."/>
            <person name="Zeng Q."/>
            <person name="Koehrsen M."/>
            <person name="Haas B."/>
            <person name="Borodovsky M."/>
            <person name="Guigo R."/>
            <person name="Alvarado L."/>
            <person name="Berlin A."/>
            <person name="Bochicchio J."/>
            <person name="Borenstein D."/>
            <person name="Chapman S."/>
            <person name="Chen Z."/>
            <person name="Engels R."/>
            <person name="Freedman E."/>
            <person name="Gellesch M."/>
            <person name="Goldberg J."/>
            <person name="Griggs A."/>
            <person name="Gujja S."/>
            <person name="Heiman D."/>
            <person name="Hepburn T."/>
            <person name="Howarth C."/>
            <person name="Jen D."/>
            <person name="Larson L."/>
            <person name="Lewis B."/>
            <person name="Mehta T."/>
            <person name="Park D."/>
            <person name="Pearson M."/>
            <person name="Roberts A."/>
            <person name="Saif S."/>
            <person name="Shenoy N."/>
            <person name="Sisk P."/>
            <person name="Stolte C."/>
            <person name="Sykes S."/>
            <person name="Thomson T."/>
            <person name="Walk T."/>
            <person name="White J."/>
            <person name="Yandava C."/>
            <person name="Burger G."/>
            <person name="Gray M.W."/>
            <person name="Holland P.W.H."/>
            <person name="King N."/>
            <person name="Lang F.B.F."/>
            <person name="Roger A.J."/>
            <person name="Ruiz-Trillo I."/>
            <person name="Lander E."/>
            <person name="Nusbaum C."/>
        </authorList>
    </citation>
    <scope>NUCLEOTIDE SEQUENCE [LARGE SCALE GENOMIC DNA]</scope>
    <source>
        <strain evidence="2 3">DAOM BR117</strain>
    </source>
</reference>
<proteinExistence type="predicted"/>
<sequence>MFRQHQQGSRRAASQKARPMLQATTFSDLPEELLEAIFSFVYDPSRLIKVNSTLRTVGRKCWVRCSWLVRKYGKLNAFQGALRWTKLLDPDTFELLLKIVPPVPRYIIQRGVTRFQHINKLSLLIPLLQYGEMLYGDLSLAKNDGQYFKEIIPWTVHAHSNSLMTAARMEALEVLVKKYRFDVNFCKWSMVTGLPLLKTNEGFRTFLTAVSSGNKALVKVLLRYNIATHIERFPSGSPATERAYDMTMFPLFEATAQWEESFFPNETRMYMTKTVEALILATKQRQEEVMELLLEHDLERWNTAQGFEVLKATLQLAVDENYVAGVDMLTRYMGNYQQPTKSPAALRRALIAACVENDLKAVKTLLKEGARFDIAAEESGGHAGVDPLKHLIATEKEAIFQYLIRTMDFTEEKLAELLVYAIDQQSFHIARYLLTNRRQRPVITDKTIRRCIVHSGTTLIQPILKVLLAQSPDKLVPNFSAALRLAEKRYQEQRDGDTFVRELVRYRDKVMEKAAAKKAKGKAKAKARGPKRADYVSALSNMGIGASSSEAIAKPKGRSTATSRRASGAPEP</sequence>
<name>A0A0L0H8L1_SPIPD</name>
<gene>
    <name evidence="2" type="ORF">SPPG_07641</name>
</gene>
<keyword evidence="3" id="KW-1185">Reference proteome</keyword>
<dbReference type="VEuPathDB" id="FungiDB:SPPG_07641"/>
<evidence type="ECO:0008006" key="4">
    <source>
        <dbReference type="Google" id="ProtNLM"/>
    </source>
</evidence>
<dbReference type="InParanoid" id="A0A0L0H8L1"/>
<organism evidence="2 3">
    <name type="scientific">Spizellomyces punctatus (strain DAOM BR117)</name>
    <dbReference type="NCBI Taxonomy" id="645134"/>
    <lineage>
        <taxon>Eukaryota</taxon>
        <taxon>Fungi</taxon>
        <taxon>Fungi incertae sedis</taxon>
        <taxon>Chytridiomycota</taxon>
        <taxon>Chytridiomycota incertae sedis</taxon>
        <taxon>Chytridiomycetes</taxon>
        <taxon>Spizellomycetales</taxon>
        <taxon>Spizellomycetaceae</taxon>
        <taxon>Spizellomyces</taxon>
    </lineage>
</organism>
<dbReference type="EMBL" id="KQ257465">
    <property type="protein sequence ID" value="KNC97254.1"/>
    <property type="molecule type" value="Genomic_DNA"/>
</dbReference>
<dbReference type="Gene3D" id="1.25.40.20">
    <property type="entry name" value="Ankyrin repeat-containing domain"/>
    <property type="match status" value="1"/>
</dbReference>
<dbReference type="InterPro" id="IPR036770">
    <property type="entry name" value="Ankyrin_rpt-contain_sf"/>
</dbReference>
<evidence type="ECO:0000313" key="2">
    <source>
        <dbReference type="EMBL" id="KNC97254.1"/>
    </source>
</evidence>
<dbReference type="GeneID" id="27690844"/>
<dbReference type="AlphaFoldDB" id="A0A0L0H8L1"/>
<protein>
    <recommendedName>
        <fullName evidence="4">F-box domain-containing protein</fullName>
    </recommendedName>
</protein>
<dbReference type="Proteomes" id="UP000053201">
    <property type="component" value="Unassembled WGS sequence"/>
</dbReference>
<dbReference type="SUPFAM" id="SSF48403">
    <property type="entry name" value="Ankyrin repeat"/>
    <property type="match status" value="1"/>
</dbReference>
<feature type="region of interest" description="Disordered" evidence="1">
    <location>
        <begin position="547"/>
        <end position="572"/>
    </location>
</feature>
<dbReference type="RefSeq" id="XP_016605294.1">
    <property type="nucleotide sequence ID" value="XM_016755803.1"/>
</dbReference>
<accession>A0A0L0H8L1</accession>
<evidence type="ECO:0000256" key="1">
    <source>
        <dbReference type="SAM" id="MobiDB-lite"/>
    </source>
</evidence>